<evidence type="ECO:0000256" key="1">
    <source>
        <dbReference type="SAM" id="Coils"/>
    </source>
</evidence>
<proteinExistence type="predicted"/>
<evidence type="ECO:0000313" key="3">
    <source>
        <dbReference type="EMBL" id="QHT12283.1"/>
    </source>
</evidence>
<dbReference type="EMBL" id="MN739543">
    <property type="protein sequence ID" value="QHT12283.1"/>
    <property type="molecule type" value="Genomic_DNA"/>
</dbReference>
<reference evidence="3" key="1">
    <citation type="journal article" date="2020" name="Nature">
        <title>Giant virus diversity and host interactions through global metagenomics.</title>
        <authorList>
            <person name="Schulz F."/>
            <person name="Roux S."/>
            <person name="Paez-Espino D."/>
            <person name="Jungbluth S."/>
            <person name="Walsh D.A."/>
            <person name="Denef V.J."/>
            <person name="McMahon K.D."/>
            <person name="Konstantinidis K.T."/>
            <person name="Eloe-Fadrosh E.A."/>
            <person name="Kyrpides N.C."/>
            <person name="Woyke T."/>
        </authorList>
    </citation>
    <scope>NUCLEOTIDE SEQUENCE</scope>
    <source>
        <strain evidence="3">GVMAG-M-3300023174-129</strain>
    </source>
</reference>
<keyword evidence="1" id="KW-0175">Coiled coil</keyword>
<accession>A0A6C0D741</accession>
<feature type="compositionally biased region" description="Basic residues" evidence="2">
    <location>
        <begin position="1223"/>
        <end position="1239"/>
    </location>
</feature>
<sequence>MVKAKAKTLKRVKKPSKKTYFHKGGQTSLEFINLYNLFSENLEKKKELFESIKKNGSSIYDSKTTQKNDSFRISANDIILFLEDFNQTVIQQVEEKRSTIQQKLLQYSVKYTQYFVEINMDLDTLLNEINETLTYARNINSKFQSKDVHVHLIQSNFNLLNEVRLKVNDLNERLRTLLNQVDTIYEIVKKEPSEDSISDDVETYKRNIQDSISTVNRLVPDGFIPNSNTKFIKGCPLGTTLNGDQCVYYNGTTILDSVPFQDKLVQSNSDYVVWFNQINEQSVGLPTIFKKKPIEYLLPLSEEDSKLFKLKYVVAEQNGTVKLDRNNMKKFVNEISCCWDQDSGLMGSTGNSSYYIDYDNLPQPIILLEKVAPTIHKDLSFIKYVKLLNEEDQVLSGIQYLETDISGNILYNKEKNVICFYPDLEEYEFSNNSFTKKSFNTIDIYKYILLEGSLNKVPSLNANIQTSYDTALLNSFKYNVIPLAFVNKYVEINVDKYFSSFILPSILVNEGDYFLIHNKSSNYPIIVNISKTTNEANVVLYPNEIYCFIYSNESNMLQYGFIKYSLHDVNYNTTNKVAKIMPLNKYVFVEPKDYYDGETLVMSSFDPIYDSQKHVIAVPNFDESKKSYYNFDDVFQLNPIQVEVLEPQVKVVNNKTFDSGTYNNISETKEFTPYSSNYVSKTNSGVLLFCDESGKPLIDMLGYFIPVITPILYNGTNYFWINYEKESSIEFKRDYIDVLVLDSNYVAENQFTTKYVSKYLTNNIYTNKDSKPIVSNQNTFVVAENISNLTILNINISENTNFSTTILKPEEIQTSINTIHLSNKIENYIENTKLLIHQYKDISGNMNNLEDLLLELQHNSQIGTIKSLDEAETNYKNILKTSDKLKSFLQTQEFTKLNTIRIQEIKQIRKNELQIIQTSINDLSSKLVSLKSSDNDYTYLENTLKKLKNAYDSLNYNMDSINDYDILKSQEQNTKILMNSIQVLQNNIVSFEKSLEEKERIVNESTLKIKENNLLDLQKIIDSTIESINDLKSRRNELNEVNKIKFDSYLVNLNNIIELIEKDKTTIVNTVHTIDSRIKNNELYIQDLNKVKKNLIDLLDVSQIDLIKKIQEGKLSINKKIHIYKKNHENILSLLKSLNISSQEDYESELRKYYTEIIEIESLLANENDLTILESKNSRIDEIQDLENTILTDLQTIELNPTPEPVTLIQVPLESETLLQTGGKKRHSTRKHKRKSNHQ</sequence>
<feature type="coiled-coil region" evidence="1">
    <location>
        <begin position="967"/>
        <end position="1041"/>
    </location>
</feature>
<organism evidence="3">
    <name type="scientific">viral metagenome</name>
    <dbReference type="NCBI Taxonomy" id="1070528"/>
    <lineage>
        <taxon>unclassified sequences</taxon>
        <taxon>metagenomes</taxon>
        <taxon>organismal metagenomes</taxon>
    </lineage>
</organism>
<feature type="region of interest" description="Disordered" evidence="2">
    <location>
        <begin position="1219"/>
        <end position="1239"/>
    </location>
</feature>
<name>A0A6C0D741_9ZZZZ</name>
<evidence type="ECO:0000256" key="2">
    <source>
        <dbReference type="SAM" id="MobiDB-lite"/>
    </source>
</evidence>
<dbReference type="AlphaFoldDB" id="A0A6C0D741"/>
<protein>
    <submittedName>
        <fullName evidence="3">Uncharacterized protein</fullName>
    </submittedName>
</protein>